<dbReference type="Gene3D" id="3.40.50.300">
    <property type="entry name" value="P-loop containing nucleotide triphosphate hydrolases"/>
    <property type="match status" value="1"/>
</dbReference>
<dbReference type="RefSeq" id="WP_243116543.1">
    <property type="nucleotide sequence ID" value="NZ_SLWV01000003.1"/>
</dbReference>
<dbReference type="SUPFAM" id="SSF52540">
    <property type="entry name" value="P-loop containing nucleoside triphosphate hydrolases"/>
    <property type="match status" value="1"/>
</dbReference>
<dbReference type="GO" id="GO:0006302">
    <property type="term" value="P:double-strand break repair"/>
    <property type="evidence" value="ECO:0007669"/>
    <property type="project" value="InterPro"/>
</dbReference>
<organism evidence="2 3">
    <name type="scientific">Marinisporobacter balticus</name>
    <dbReference type="NCBI Taxonomy" id="2018667"/>
    <lineage>
        <taxon>Bacteria</taxon>
        <taxon>Bacillati</taxon>
        <taxon>Bacillota</taxon>
        <taxon>Clostridia</taxon>
        <taxon>Peptostreptococcales</taxon>
        <taxon>Thermotaleaceae</taxon>
        <taxon>Marinisporobacter</taxon>
    </lineage>
</organism>
<dbReference type="GO" id="GO:0016887">
    <property type="term" value="F:ATP hydrolysis activity"/>
    <property type="evidence" value="ECO:0007669"/>
    <property type="project" value="InterPro"/>
</dbReference>
<accession>A0A4R2LIJ5</accession>
<dbReference type="InterPro" id="IPR038729">
    <property type="entry name" value="Rad50/SbcC_AAA"/>
</dbReference>
<gene>
    <name evidence="2" type="ORF">EV214_103207</name>
</gene>
<dbReference type="Proteomes" id="UP000294919">
    <property type="component" value="Unassembled WGS sequence"/>
</dbReference>
<evidence type="ECO:0000313" key="2">
    <source>
        <dbReference type="EMBL" id="TCO79155.1"/>
    </source>
</evidence>
<dbReference type="PANTHER" id="PTHR32182:SF22">
    <property type="entry name" value="ATP-DEPENDENT ENDONUCLEASE, OLD FAMILY-RELATED"/>
    <property type="match status" value="1"/>
</dbReference>
<evidence type="ECO:0000259" key="1">
    <source>
        <dbReference type="Pfam" id="PF13476"/>
    </source>
</evidence>
<evidence type="ECO:0000313" key="3">
    <source>
        <dbReference type="Proteomes" id="UP000294919"/>
    </source>
</evidence>
<protein>
    <submittedName>
        <fullName evidence="2">AAA domain-containing protein</fullName>
    </submittedName>
</protein>
<proteinExistence type="predicted"/>
<reference evidence="2 3" key="1">
    <citation type="submission" date="2019-03" db="EMBL/GenBank/DDBJ databases">
        <title>Genomic Encyclopedia of Type Strains, Phase IV (KMG-IV): sequencing the most valuable type-strain genomes for metagenomic binning, comparative biology and taxonomic classification.</title>
        <authorList>
            <person name="Goeker M."/>
        </authorList>
    </citation>
    <scope>NUCLEOTIDE SEQUENCE [LARGE SCALE GENOMIC DNA]</scope>
    <source>
        <strain evidence="2 3">DSM 102940</strain>
    </source>
</reference>
<dbReference type="InterPro" id="IPR027417">
    <property type="entry name" value="P-loop_NTPase"/>
</dbReference>
<comment type="caution">
    <text evidence="2">The sequence shown here is derived from an EMBL/GenBank/DDBJ whole genome shotgun (WGS) entry which is preliminary data.</text>
</comment>
<dbReference type="EMBL" id="SLWV01000003">
    <property type="protein sequence ID" value="TCO79155.1"/>
    <property type="molecule type" value="Genomic_DNA"/>
</dbReference>
<dbReference type="PANTHER" id="PTHR32182">
    <property type="entry name" value="DNA REPLICATION AND REPAIR PROTEIN RECF"/>
    <property type="match status" value="1"/>
</dbReference>
<dbReference type="GO" id="GO:0000731">
    <property type="term" value="P:DNA synthesis involved in DNA repair"/>
    <property type="evidence" value="ECO:0007669"/>
    <property type="project" value="TreeGrafter"/>
</dbReference>
<dbReference type="AlphaFoldDB" id="A0A4R2LIJ5"/>
<keyword evidence="3" id="KW-1185">Reference proteome</keyword>
<sequence length="95" mass="10666">MLIQLKSLKLRNFKGLKNVTINFGKETNVIGENATGKTTIADAFTWLLFDKDSKDRTTFDINGNAIHGLEHEVTGVLNVDGIEINLSKIYKEKWA</sequence>
<dbReference type="Pfam" id="PF13476">
    <property type="entry name" value="AAA_23"/>
    <property type="match status" value="1"/>
</dbReference>
<name>A0A4R2LIJ5_9FIRM</name>
<feature type="domain" description="Rad50/SbcC-type AAA" evidence="1">
    <location>
        <begin position="7"/>
        <end position="74"/>
    </location>
</feature>